<comment type="caution">
    <text evidence="1">The sequence shown here is derived from an EMBL/GenBank/DDBJ whole genome shotgun (WGS) entry which is preliminary data.</text>
</comment>
<organism evidence="1 2">
    <name type="scientific">Cylicocyclus nassatus</name>
    <name type="common">Nematode worm</name>
    <dbReference type="NCBI Taxonomy" id="53992"/>
    <lineage>
        <taxon>Eukaryota</taxon>
        <taxon>Metazoa</taxon>
        <taxon>Ecdysozoa</taxon>
        <taxon>Nematoda</taxon>
        <taxon>Chromadorea</taxon>
        <taxon>Rhabditida</taxon>
        <taxon>Rhabditina</taxon>
        <taxon>Rhabditomorpha</taxon>
        <taxon>Strongyloidea</taxon>
        <taxon>Strongylidae</taxon>
        <taxon>Cylicocyclus</taxon>
    </lineage>
</organism>
<accession>A0AA36GZA8</accession>
<dbReference type="Proteomes" id="UP001176961">
    <property type="component" value="Unassembled WGS sequence"/>
</dbReference>
<gene>
    <name evidence="1" type="ORF">CYNAS_LOCUS13072</name>
</gene>
<evidence type="ECO:0000313" key="1">
    <source>
        <dbReference type="EMBL" id="CAJ0601089.1"/>
    </source>
</evidence>
<dbReference type="EMBL" id="CATQJL010000305">
    <property type="protein sequence ID" value="CAJ0601089.1"/>
    <property type="molecule type" value="Genomic_DNA"/>
</dbReference>
<proteinExistence type="predicted"/>
<sequence>MLYLLLGSSCSLSDLLRHPSMLTFRKNAGKAPLIEAEHKDLSALSLNDVHGLLRDELNRYESPISIQDVQ</sequence>
<evidence type="ECO:0000313" key="2">
    <source>
        <dbReference type="Proteomes" id="UP001176961"/>
    </source>
</evidence>
<keyword evidence="2" id="KW-1185">Reference proteome</keyword>
<protein>
    <submittedName>
        <fullName evidence="1">Uncharacterized protein</fullName>
    </submittedName>
</protein>
<dbReference type="AlphaFoldDB" id="A0AA36GZA8"/>
<reference evidence="1" key="1">
    <citation type="submission" date="2023-07" db="EMBL/GenBank/DDBJ databases">
        <authorList>
            <consortium name="CYATHOMIX"/>
        </authorList>
    </citation>
    <scope>NUCLEOTIDE SEQUENCE</scope>
    <source>
        <strain evidence="1">N/A</strain>
    </source>
</reference>
<name>A0AA36GZA8_CYLNA</name>